<keyword evidence="1" id="KW-0812">Transmembrane</keyword>
<keyword evidence="1" id="KW-1133">Transmembrane helix</keyword>
<organism evidence="2 3">
    <name type="scientific">Methylosinus sporium</name>
    <dbReference type="NCBI Taxonomy" id="428"/>
    <lineage>
        <taxon>Bacteria</taxon>
        <taxon>Pseudomonadati</taxon>
        <taxon>Pseudomonadota</taxon>
        <taxon>Alphaproteobacteria</taxon>
        <taxon>Hyphomicrobiales</taxon>
        <taxon>Methylocystaceae</taxon>
        <taxon>Methylosinus</taxon>
    </lineage>
</organism>
<protein>
    <submittedName>
        <fullName evidence="2">Uncharacterized protein</fullName>
    </submittedName>
</protein>
<evidence type="ECO:0000313" key="3">
    <source>
        <dbReference type="Proteomes" id="UP000316781"/>
    </source>
</evidence>
<gene>
    <name evidence="2" type="ORF">FM996_18305</name>
</gene>
<feature type="transmembrane region" description="Helical" evidence="1">
    <location>
        <begin position="51"/>
        <end position="74"/>
    </location>
</feature>
<feature type="transmembrane region" description="Helical" evidence="1">
    <location>
        <begin position="206"/>
        <end position="226"/>
    </location>
</feature>
<dbReference type="AlphaFoldDB" id="A0A549SGB8"/>
<dbReference type="EMBL" id="VJMF01000081">
    <property type="protein sequence ID" value="TRL28680.1"/>
    <property type="molecule type" value="Genomic_DNA"/>
</dbReference>
<evidence type="ECO:0000313" key="2">
    <source>
        <dbReference type="EMBL" id="TRL28680.1"/>
    </source>
</evidence>
<comment type="caution">
    <text evidence="2">The sequence shown here is derived from an EMBL/GenBank/DDBJ whole genome shotgun (WGS) entry which is preliminary data.</text>
</comment>
<reference evidence="2 3" key="1">
    <citation type="submission" date="2019-07" db="EMBL/GenBank/DDBJ databases">
        <title>Ln-dependent methylotrophs.</title>
        <authorList>
            <person name="Tani A."/>
        </authorList>
    </citation>
    <scope>NUCLEOTIDE SEQUENCE [LARGE SCALE GENOMIC DNA]</scope>
    <source>
        <strain evidence="2 3">SM89A</strain>
    </source>
</reference>
<proteinExistence type="predicted"/>
<feature type="transmembrane region" description="Helical" evidence="1">
    <location>
        <begin position="156"/>
        <end position="175"/>
    </location>
</feature>
<keyword evidence="1" id="KW-0472">Membrane</keyword>
<evidence type="ECO:0000256" key="1">
    <source>
        <dbReference type="SAM" id="Phobius"/>
    </source>
</evidence>
<name>A0A549SGB8_METSR</name>
<accession>A0A549SGB8</accession>
<dbReference type="Proteomes" id="UP000316781">
    <property type="component" value="Unassembled WGS sequence"/>
</dbReference>
<sequence length="284" mass="31283">MSSLGVTAYRSARKRIADRRPRLCVYFVQGPFMFSIRDDGLLRGGIFRRMIAFTIDMTLVAFLLQLAGVAGFWLTDGHIRASSGFGSTLCQSRAAPPLGLPIPQSFRVDFVTECAESLFGAPYSRSAKIGRRTRIDAVAREEAVDIPLDASGRPGAILDLSLFILPLFAAMRIFFERDGGRTLGRRLAGLRLIAEDVVILDRRRLVIRYAAMFAPLAPGVAFDAWIATLPPFGLWERLDLSQFFEAYATVAAPVARAFLWAAIDIARGADAYYDRLIGGAVVRD</sequence>